<dbReference type="Gene3D" id="3.40.50.1360">
    <property type="match status" value="1"/>
</dbReference>
<dbReference type="RefSeq" id="WP_096197429.1">
    <property type="nucleotide sequence ID" value="NZ_JBQQIN010000001.1"/>
</dbReference>
<keyword evidence="4" id="KW-0804">Transcription</keyword>
<dbReference type="InterPro" id="IPR037171">
    <property type="entry name" value="NagB/RpiA_transferase-like"/>
</dbReference>
<sequence length="379" mass="38428">MAYDSSTGPQGSLVSGQNPADAAGARDESRTSDEGGSARAAHGPTGVAARTSEAGAGPADAGAGPSAGGPGAAPAGSLKVSLATEYFLDGLSKVEIARRHGLSRFQVARLLDEARAEGIVRIQIVDPSASGHEHATLAEKLGISSVTVANPRPGESMRAAIARQVARLLPTVLNEGGRLGVAWSRTLMHLPDSLEALPAADVVQLVGPLSTPGYSTAQSSELVHTLGARTGGRIWALPTPLIVDSAQVAASLRSMQEVRTALDAADSLDAAVVSIGAWSAGASTLWARLGVTEQQGAHDAGVVAEICGILLGPTGAVWHSAMEDRVIGVRADQLRRARVVAAAPAVGRPEAVLAAARSGLVDDIVLAPELADQVAALLE</sequence>
<feature type="compositionally biased region" description="Low complexity" evidence="5">
    <location>
        <begin position="54"/>
        <end position="64"/>
    </location>
</feature>
<dbReference type="PANTHER" id="PTHR34294:SF1">
    <property type="entry name" value="TRANSCRIPTIONAL REGULATOR LSRR"/>
    <property type="match status" value="1"/>
</dbReference>
<gene>
    <name evidence="7" type="ORF">CIK66_13060</name>
</gene>
<dbReference type="GO" id="GO:0003677">
    <property type="term" value="F:DNA binding"/>
    <property type="evidence" value="ECO:0007669"/>
    <property type="project" value="UniProtKB-KW"/>
</dbReference>
<dbReference type="OrthoDB" id="186585at2"/>
<dbReference type="Gene3D" id="1.10.10.10">
    <property type="entry name" value="Winged helix-like DNA-binding domain superfamily/Winged helix DNA-binding domain"/>
    <property type="match status" value="1"/>
</dbReference>
<reference evidence="7 8" key="1">
    <citation type="journal article" date="2017" name="Elife">
        <title>Extensive horizontal gene transfer in cheese-associated bacteria.</title>
        <authorList>
            <person name="Bonham K.S."/>
            <person name="Wolfe B.E."/>
            <person name="Dutton R.J."/>
        </authorList>
    </citation>
    <scope>NUCLEOTIDE SEQUENCE [LARGE SCALE GENOMIC DNA]</scope>
    <source>
        <strain evidence="7 8">341_9</strain>
    </source>
</reference>
<organism evidence="7 8">
    <name type="scientific">Brachybacterium alimentarium</name>
    <dbReference type="NCBI Taxonomy" id="47845"/>
    <lineage>
        <taxon>Bacteria</taxon>
        <taxon>Bacillati</taxon>
        <taxon>Actinomycetota</taxon>
        <taxon>Actinomycetes</taxon>
        <taxon>Micrococcales</taxon>
        <taxon>Dermabacteraceae</taxon>
        <taxon>Brachybacterium</taxon>
    </lineage>
</organism>
<protein>
    <submittedName>
        <fullName evidence="7">Cro/Cl family transcriptional regulator</fullName>
    </submittedName>
</protein>
<dbReference type="InterPro" id="IPR007324">
    <property type="entry name" value="Sugar-bd_dom_put"/>
</dbReference>
<dbReference type="InterPro" id="IPR051054">
    <property type="entry name" value="SorC_transcr_regulators"/>
</dbReference>
<dbReference type="InterPro" id="IPR036388">
    <property type="entry name" value="WH-like_DNA-bd_sf"/>
</dbReference>
<dbReference type="EMBL" id="NRGR01000021">
    <property type="protein sequence ID" value="PCC38510.1"/>
    <property type="molecule type" value="Genomic_DNA"/>
</dbReference>
<evidence type="ECO:0000313" key="8">
    <source>
        <dbReference type="Proteomes" id="UP000218598"/>
    </source>
</evidence>
<evidence type="ECO:0000256" key="4">
    <source>
        <dbReference type="ARBA" id="ARBA00023163"/>
    </source>
</evidence>
<comment type="similarity">
    <text evidence="1">Belongs to the SorC transcriptional regulatory family.</text>
</comment>
<keyword evidence="2" id="KW-0805">Transcription regulation</keyword>
<evidence type="ECO:0000256" key="3">
    <source>
        <dbReference type="ARBA" id="ARBA00023125"/>
    </source>
</evidence>
<evidence type="ECO:0000256" key="2">
    <source>
        <dbReference type="ARBA" id="ARBA00023015"/>
    </source>
</evidence>
<keyword evidence="3" id="KW-0238">DNA-binding</keyword>
<dbReference type="Proteomes" id="UP000218598">
    <property type="component" value="Unassembled WGS sequence"/>
</dbReference>
<comment type="caution">
    <text evidence="7">The sequence shown here is derived from an EMBL/GenBank/DDBJ whole genome shotgun (WGS) entry which is preliminary data.</text>
</comment>
<proteinExistence type="inferred from homology"/>
<feature type="region of interest" description="Disordered" evidence="5">
    <location>
        <begin position="1"/>
        <end position="75"/>
    </location>
</feature>
<dbReference type="SUPFAM" id="SSF100950">
    <property type="entry name" value="NagB/RpiA/CoA transferase-like"/>
    <property type="match status" value="1"/>
</dbReference>
<evidence type="ECO:0000256" key="5">
    <source>
        <dbReference type="SAM" id="MobiDB-lite"/>
    </source>
</evidence>
<feature type="compositionally biased region" description="Polar residues" evidence="5">
    <location>
        <begin position="1"/>
        <end position="18"/>
    </location>
</feature>
<name>A0A2A3YGR9_9MICO</name>
<evidence type="ECO:0000313" key="7">
    <source>
        <dbReference type="EMBL" id="PCC38510.1"/>
    </source>
</evidence>
<dbReference type="AlphaFoldDB" id="A0A2A3YGR9"/>
<keyword evidence="8" id="KW-1185">Reference proteome</keyword>
<accession>A0A2A3YGR9</accession>
<dbReference type="PANTHER" id="PTHR34294">
    <property type="entry name" value="TRANSCRIPTIONAL REGULATOR-RELATED"/>
    <property type="match status" value="1"/>
</dbReference>
<evidence type="ECO:0000256" key="1">
    <source>
        <dbReference type="ARBA" id="ARBA00010466"/>
    </source>
</evidence>
<feature type="compositionally biased region" description="Basic and acidic residues" evidence="5">
    <location>
        <begin position="24"/>
        <end position="33"/>
    </location>
</feature>
<feature type="domain" description="Sugar-binding" evidence="6">
    <location>
        <begin position="135"/>
        <end position="373"/>
    </location>
</feature>
<dbReference type="GO" id="GO:0030246">
    <property type="term" value="F:carbohydrate binding"/>
    <property type="evidence" value="ECO:0007669"/>
    <property type="project" value="InterPro"/>
</dbReference>
<evidence type="ECO:0000259" key="6">
    <source>
        <dbReference type="Pfam" id="PF04198"/>
    </source>
</evidence>
<dbReference type="Pfam" id="PF04198">
    <property type="entry name" value="Sugar-bind"/>
    <property type="match status" value="1"/>
</dbReference>